<reference evidence="2 3" key="1">
    <citation type="submission" date="2016-10" db="EMBL/GenBank/DDBJ databases">
        <authorList>
            <person name="de Groot N.N."/>
        </authorList>
    </citation>
    <scope>NUCLEOTIDE SEQUENCE [LARGE SCALE GENOMIC DNA]</scope>
    <source>
        <strain evidence="2 3">CGMCC 4.2026</strain>
    </source>
</reference>
<evidence type="ECO:0000313" key="2">
    <source>
        <dbReference type="EMBL" id="SEN79740.1"/>
    </source>
</evidence>
<dbReference type="Proteomes" id="UP000181951">
    <property type="component" value="Unassembled WGS sequence"/>
</dbReference>
<evidence type="ECO:0000313" key="3">
    <source>
        <dbReference type="Proteomes" id="UP000181951"/>
    </source>
</evidence>
<feature type="transmembrane region" description="Helical" evidence="1">
    <location>
        <begin position="60"/>
        <end position="79"/>
    </location>
</feature>
<proteinExistence type="predicted"/>
<accession>A0A1H8JGA3</accession>
<organism evidence="2 3">
    <name type="scientific">Actinacidiphila rubida</name>
    <dbReference type="NCBI Taxonomy" id="310780"/>
    <lineage>
        <taxon>Bacteria</taxon>
        <taxon>Bacillati</taxon>
        <taxon>Actinomycetota</taxon>
        <taxon>Actinomycetes</taxon>
        <taxon>Kitasatosporales</taxon>
        <taxon>Streptomycetaceae</taxon>
        <taxon>Actinacidiphila</taxon>
    </lineage>
</organism>
<name>A0A1H8JGA3_9ACTN</name>
<gene>
    <name evidence="2" type="ORF">SAMN05216267_1010103</name>
</gene>
<feature type="transmembrane region" description="Helical" evidence="1">
    <location>
        <begin position="91"/>
        <end position="108"/>
    </location>
</feature>
<evidence type="ECO:0000256" key="1">
    <source>
        <dbReference type="SAM" id="Phobius"/>
    </source>
</evidence>
<protein>
    <submittedName>
        <fullName evidence="2">Uncharacterized protein</fullName>
    </submittedName>
</protein>
<keyword evidence="1" id="KW-0472">Membrane</keyword>
<sequence>MTITYAGSPGAGDMNRSAPVGWRGVTLLGLAGTVAAALPVAGLSLWVGAGASDRTREIEAVAVAGVGLLLAVPVLAAGLRAMRRAWPGRPKAVLAAAFAADLAAMVALDRLLPFRWGLLSCLLYAAPALLVAAAVLLRSRRAVVTAAVGLAALLALAAPVRALQQQVAEREWVRTSGIPSRSLAQVVSFPGMRQDRYVWDGHTLTAMFSAPVGPSDAWLAAETVRPGHADPCGPVLTADGDGTRTETLDCVQEAPGLWYRGDPDDAVGYVLQRSGLTITVTGGVWPRTHRAATAQAADDRAALRRTVLAARTATTRDLWTRTRPTRPTLLSAVLL</sequence>
<keyword evidence="3" id="KW-1185">Reference proteome</keyword>
<dbReference type="RefSeq" id="WP_075016785.1">
    <property type="nucleotide sequence ID" value="NZ_FODD01000010.1"/>
</dbReference>
<dbReference type="AlphaFoldDB" id="A0A1H8JGA3"/>
<feature type="transmembrane region" description="Helical" evidence="1">
    <location>
        <begin position="24"/>
        <end position="48"/>
    </location>
</feature>
<keyword evidence="1" id="KW-0812">Transmembrane</keyword>
<keyword evidence="1" id="KW-1133">Transmembrane helix</keyword>
<feature type="transmembrane region" description="Helical" evidence="1">
    <location>
        <begin position="142"/>
        <end position="160"/>
    </location>
</feature>
<dbReference type="STRING" id="310780.SAMN05216267_1010103"/>
<feature type="transmembrane region" description="Helical" evidence="1">
    <location>
        <begin position="114"/>
        <end position="137"/>
    </location>
</feature>
<dbReference type="EMBL" id="FODD01000010">
    <property type="protein sequence ID" value="SEN79740.1"/>
    <property type="molecule type" value="Genomic_DNA"/>
</dbReference>